<proteinExistence type="predicted"/>
<protein>
    <recommendedName>
        <fullName evidence="3">TraB</fullName>
    </recommendedName>
</protein>
<comment type="caution">
    <text evidence="1">The sequence shown here is derived from an EMBL/GenBank/DDBJ whole genome shotgun (WGS) entry which is preliminary data.</text>
</comment>
<organism evidence="1 2">
    <name type="scientific">Timema podura</name>
    <name type="common">Walking stick</name>
    <dbReference type="NCBI Taxonomy" id="61482"/>
    <lineage>
        <taxon>Eukaryota</taxon>
        <taxon>Metazoa</taxon>
        <taxon>Ecdysozoa</taxon>
        <taxon>Arthropoda</taxon>
        <taxon>Hexapoda</taxon>
        <taxon>Insecta</taxon>
        <taxon>Pterygota</taxon>
        <taxon>Neoptera</taxon>
        <taxon>Polyneoptera</taxon>
        <taxon>Phasmatodea</taxon>
        <taxon>Timematodea</taxon>
        <taxon>Timematoidea</taxon>
        <taxon>Timematidae</taxon>
        <taxon>Timema</taxon>
    </lineage>
</organism>
<name>A0ABN7NWG7_TIMPD</name>
<dbReference type="Proteomes" id="UP001153148">
    <property type="component" value="Unassembled WGS sequence"/>
</dbReference>
<evidence type="ECO:0008006" key="3">
    <source>
        <dbReference type="Google" id="ProtNLM"/>
    </source>
</evidence>
<accession>A0ABN7NWG7</accession>
<gene>
    <name evidence="1" type="ORF">TPAB3V08_LOCUS7072</name>
</gene>
<evidence type="ECO:0000313" key="1">
    <source>
        <dbReference type="EMBL" id="CAG2060114.1"/>
    </source>
</evidence>
<dbReference type="EMBL" id="CAJPIN010011421">
    <property type="protein sequence ID" value="CAG2060114.1"/>
    <property type="molecule type" value="Genomic_DNA"/>
</dbReference>
<reference evidence="1" key="1">
    <citation type="submission" date="2021-03" db="EMBL/GenBank/DDBJ databases">
        <authorList>
            <person name="Tran Van P."/>
        </authorList>
    </citation>
    <scope>NUCLEOTIDE SEQUENCE</scope>
</reference>
<keyword evidence="2" id="KW-1185">Reference proteome</keyword>
<sequence length="102" mass="10818">MEEEQNKGDVTPARVVGVVGIGHVPGIVQNWGKVTLQDIPPIMRLPRPSLSGRIIKFTVKVSVVGLVVWGLSRLVPVPSLESVKSGVQGLFQLKAPVGGMQG</sequence>
<evidence type="ECO:0000313" key="2">
    <source>
        <dbReference type="Proteomes" id="UP001153148"/>
    </source>
</evidence>